<accession>A0A510E5F6</accession>
<sequence length="111" mass="12798">MDSCGCQTERKFASDFLARQVFRLGKRKGKEMGSFEVNGRKFSIYETKEGYKYLCDQCPLLIITLEAVMEEVNKGNKDESQVMERISSIKGLTVNQMIREVVVKVMECLRE</sequence>
<evidence type="ECO:0000313" key="1">
    <source>
        <dbReference type="EMBL" id="BBG24951.1"/>
    </source>
</evidence>
<dbReference type="EMBL" id="AP018929">
    <property type="protein sequence ID" value="BBG24951.1"/>
    <property type="molecule type" value="Genomic_DNA"/>
</dbReference>
<dbReference type="OrthoDB" id="38075at2157"/>
<dbReference type="Proteomes" id="UP000322983">
    <property type="component" value="Chromosome"/>
</dbReference>
<evidence type="ECO:0000313" key="3">
    <source>
        <dbReference type="Proteomes" id="UP000322983"/>
    </source>
</evidence>
<organism evidence="1 3">
    <name type="scientific">Sulfuracidifex tepidarius</name>
    <dbReference type="NCBI Taxonomy" id="1294262"/>
    <lineage>
        <taxon>Archaea</taxon>
        <taxon>Thermoproteota</taxon>
        <taxon>Thermoprotei</taxon>
        <taxon>Sulfolobales</taxon>
        <taxon>Sulfolobaceae</taxon>
        <taxon>Sulfuracidifex</taxon>
    </lineage>
</organism>
<name>A0A510DXJ7_9CREN</name>
<evidence type="ECO:0000313" key="4">
    <source>
        <dbReference type="Proteomes" id="UP000325030"/>
    </source>
</evidence>
<keyword evidence="3" id="KW-1185">Reference proteome</keyword>
<dbReference type="RefSeq" id="WP_054846550.1">
    <property type="nucleotide sequence ID" value="NZ_AP018929.1"/>
</dbReference>
<reference evidence="1 3" key="2">
    <citation type="journal article" date="2020" name="Int. J. Syst. Evol. Microbiol.">
        <title>Sulfuracidifex tepidarius gen. nov., sp. nov. and transfer of Sulfolobus metallicus Huber and Stetter 1992 to the genus Sulfuracidifex as Sulfuracidifex metallicus comb. nov.</title>
        <authorList>
            <person name="Itoh T."/>
            <person name="Miura T."/>
            <person name="Sakai H.D."/>
            <person name="Kato S."/>
            <person name="Ohkuma M."/>
            <person name="Takashina T."/>
        </authorList>
    </citation>
    <scope>NUCLEOTIDE SEQUENCE [LARGE SCALE GENOMIC DNA]</scope>
    <source>
        <strain evidence="1 3">IC-006</strain>
        <strain evidence="2">IC-007</strain>
    </source>
</reference>
<protein>
    <submittedName>
        <fullName evidence="1">Uncharacterized protein</fullName>
    </submittedName>
</protein>
<dbReference type="KEGG" id="step:IC006_2285"/>
<proteinExistence type="predicted"/>
<evidence type="ECO:0000313" key="2">
    <source>
        <dbReference type="EMBL" id="BBG27734.1"/>
    </source>
</evidence>
<reference evidence="4" key="1">
    <citation type="submission" date="2018-09" db="EMBL/GenBank/DDBJ databases">
        <title>Complete Genome Sequencing of Sulfolobus sp. JCM 16834.</title>
        <authorList>
            <person name="Kato S."/>
            <person name="Itoh T."/>
            <person name="Ohkuma M."/>
        </authorList>
    </citation>
    <scope>NUCLEOTIDE SEQUENCE [LARGE SCALE GENOMIC DNA]</scope>
    <source>
        <strain evidence="4">IC-007</strain>
    </source>
</reference>
<dbReference type="EMBL" id="AP018930">
    <property type="protein sequence ID" value="BBG27734.1"/>
    <property type="molecule type" value="Genomic_DNA"/>
</dbReference>
<dbReference type="STRING" id="1294262.GCA_001316085_02593"/>
<dbReference type="Proteomes" id="UP000325030">
    <property type="component" value="Chromosome"/>
</dbReference>
<accession>A0A510DXJ7</accession>
<dbReference type="GeneID" id="41718600"/>
<gene>
    <name evidence="1" type="ORF">IC006_2285</name>
    <name evidence="2" type="ORF">IC007_2288</name>
</gene>
<dbReference type="AlphaFoldDB" id="A0A510DXJ7"/>